<organism evidence="2 3">
    <name type="scientific">Devosia rhizoryzae</name>
    <dbReference type="NCBI Taxonomy" id="2774137"/>
    <lineage>
        <taxon>Bacteria</taxon>
        <taxon>Pseudomonadati</taxon>
        <taxon>Pseudomonadota</taxon>
        <taxon>Alphaproteobacteria</taxon>
        <taxon>Hyphomicrobiales</taxon>
        <taxon>Devosiaceae</taxon>
        <taxon>Devosia</taxon>
    </lineage>
</organism>
<keyword evidence="3" id="KW-1185">Reference proteome</keyword>
<protein>
    <submittedName>
        <fullName evidence="2">DUF2306 domain-containing protein</fullName>
    </submittedName>
</protein>
<keyword evidence="1" id="KW-1133">Transmembrane helix</keyword>
<name>A0ABX7C3J1_9HYPH</name>
<keyword evidence="1" id="KW-0472">Membrane</keyword>
<feature type="transmembrane region" description="Helical" evidence="1">
    <location>
        <begin position="12"/>
        <end position="32"/>
    </location>
</feature>
<reference evidence="2 3" key="1">
    <citation type="submission" date="2021-01" db="EMBL/GenBank/DDBJ databases">
        <title>Genome seq and assembly of Devosia sp. LEGU1.</title>
        <authorList>
            <person name="Chhetri G."/>
        </authorList>
    </citation>
    <scope>NUCLEOTIDE SEQUENCE [LARGE SCALE GENOMIC DNA]</scope>
    <source>
        <strain evidence="2 3">LEGU1</strain>
    </source>
</reference>
<evidence type="ECO:0000313" key="3">
    <source>
        <dbReference type="Proteomes" id="UP000595857"/>
    </source>
</evidence>
<dbReference type="RefSeq" id="WP_201631740.1">
    <property type="nucleotide sequence ID" value="NZ_CP068046.1"/>
</dbReference>
<feature type="transmembrane region" description="Helical" evidence="1">
    <location>
        <begin position="68"/>
        <end position="88"/>
    </location>
</feature>
<feature type="transmembrane region" description="Helical" evidence="1">
    <location>
        <begin position="140"/>
        <end position="158"/>
    </location>
</feature>
<proteinExistence type="predicted"/>
<accession>A0ABX7C3J1</accession>
<feature type="transmembrane region" description="Helical" evidence="1">
    <location>
        <begin position="44"/>
        <end position="62"/>
    </location>
</feature>
<dbReference type="EMBL" id="CP068046">
    <property type="protein sequence ID" value="QQR38808.1"/>
    <property type="molecule type" value="Genomic_DNA"/>
</dbReference>
<dbReference type="Proteomes" id="UP000595857">
    <property type="component" value="Chromosome"/>
</dbReference>
<evidence type="ECO:0000313" key="2">
    <source>
        <dbReference type="EMBL" id="QQR38808.1"/>
    </source>
</evidence>
<dbReference type="Pfam" id="PF10067">
    <property type="entry name" value="DUF2306"/>
    <property type="match status" value="1"/>
</dbReference>
<evidence type="ECO:0000256" key="1">
    <source>
        <dbReference type="SAM" id="Phobius"/>
    </source>
</evidence>
<keyword evidence="1" id="KW-0812">Transmembrane</keyword>
<gene>
    <name evidence="2" type="ORF">JI748_13770</name>
</gene>
<feature type="transmembrane region" description="Helical" evidence="1">
    <location>
        <begin position="100"/>
        <end position="120"/>
    </location>
</feature>
<sequence length="173" mass="19228">MSLEPLLSASPVIQIHAYAAIAAFALGGFVLFRSKGDSGHRRLGRFWVILMIATAVSSFFIWEARTFGLFSPIHILSLVTLFTLWLGVRHARRRNIRAHLYTMQALYLLSLEIAGWFTFMPGRIMNEVVFGPAGGGPWESASFLVASFAVGAALIWLVRRATKHGPTRRRVAV</sequence>
<dbReference type="InterPro" id="IPR018750">
    <property type="entry name" value="DUF2306_membrane"/>
</dbReference>